<evidence type="ECO:0000256" key="5">
    <source>
        <dbReference type="ARBA" id="ARBA00023136"/>
    </source>
</evidence>
<evidence type="ECO:0000256" key="3">
    <source>
        <dbReference type="ARBA" id="ARBA00022692"/>
    </source>
</evidence>
<evidence type="ECO:0000256" key="6">
    <source>
        <dbReference type="RuleBase" id="RU363076"/>
    </source>
</evidence>
<keyword evidence="6" id="KW-1003">Cell membrane</keyword>
<keyword evidence="4" id="KW-1133">Transmembrane helix</keyword>
<proteinExistence type="inferred from homology"/>
<dbReference type="InterPro" id="IPR002994">
    <property type="entry name" value="Surf1/Shy1"/>
</dbReference>
<dbReference type="PROSITE" id="PS50895">
    <property type="entry name" value="SURF1"/>
    <property type="match status" value="1"/>
</dbReference>
<feature type="region of interest" description="Disordered" evidence="7">
    <location>
        <begin position="246"/>
        <end position="292"/>
    </location>
</feature>
<organism evidence="8 9">
    <name type="scientific">Arthrobacter gengyunqii</name>
    <dbReference type="NCBI Taxonomy" id="2886940"/>
    <lineage>
        <taxon>Bacteria</taxon>
        <taxon>Bacillati</taxon>
        <taxon>Actinomycetota</taxon>
        <taxon>Actinomycetes</taxon>
        <taxon>Micrococcales</taxon>
        <taxon>Micrococcaceae</taxon>
        <taxon>Arthrobacter</taxon>
    </lineage>
</organism>
<comment type="subcellular location">
    <subcellularLocation>
        <location evidence="6">Cell membrane</location>
        <topology evidence="6">Multi-pass membrane protein</topology>
    </subcellularLocation>
    <subcellularLocation>
        <location evidence="1">Membrane</location>
    </subcellularLocation>
</comment>
<evidence type="ECO:0000313" key="9">
    <source>
        <dbReference type="Proteomes" id="UP001139264"/>
    </source>
</evidence>
<gene>
    <name evidence="8" type="ORF">LJ751_08085</name>
</gene>
<dbReference type="InterPro" id="IPR045214">
    <property type="entry name" value="Surf1/Surf4"/>
</dbReference>
<dbReference type="RefSeq" id="WP_227907782.1">
    <property type="nucleotide sequence ID" value="NZ_CP095461.1"/>
</dbReference>
<evidence type="ECO:0000313" key="8">
    <source>
        <dbReference type="EMBL" id="MCC3269323.1"/>
    </source>
</evidence>
<sequence>MYRFLLSGRWLGWFALTALLSVVCSSLGMWQLDRRDAIREDIGNVVNNYDAAPVPFEDAAGLFEDYDPAKEWLPVSMTGVYDTENQRIVRNRPLSGRAGYEVVVPLKLSNGTAVVINRGWLPIGNDEAGKPDAVPPAPGGEVTVVARIKPAEPEVRRGAPEGQLASIDLAHYQDEVGYELEQGAYGLMSSEDPRPEVVPEAAPKPSVDEGPHLSYAMQWFAFGVMLFVGLGYAARQEALNLRYGDDDEWEEDDDDDEMIAAHPAPSRPRRPRKQRGSTQEDEEDALLDAQGY</sequence>
<dbReference type="PANTHER" id="PTHR23427">
    <property type="entry name" value="SURFEIT LOCUS PROTEIN"/>
    <property type="match status" value="1"/>
</dbReference>
<comment type="similarity">
    <text evidence="2 6">Belongs to the SURF1 family.</text>
</comment>
<protein>
    <recommendedName>
        <fullName evidence="6">SURF1-like protein</fullName>
    </recommendedName>
</protein>
<comment type="caution">
    <text evidence="8">The sequence shown here is derived from an EMBL/GenBank/DDBJ whole genome shotgun (WGS) entry which is preliminary data.</text>
</comment>
<evidence type="ECO:0000256" key="4">
    <source>
        <dbReference type="ARBA" id="ARBA00022989"/>
    </source>
</evidence>
<name>A0A9X1S610_9MICC</name>
<dbReference type="EMBL" id="JAJFZP010000006">
    <property type="protein sequence ID" value="MCC3269323.1"/>
    <property type="molecule type" value="Genomic_DNA"/>
</dbReference>
<dbReference type="AlphaFoldDB" id="A0A9X1S610"/>
<evidence type="ECO:0000256" key="7">
    <source>
        <dbReference type="SAM" id="MobiDB-lite"/>
    </source>
</evidence>
<evidence type="ECO:0000256" key="1">
    <source>
        <dbReference type="ARBA" id="ARBA00004370"/>
    </source>
</evidence>
<evidence type="ECO:0000256" key="2">
    <source>
        <dbReference type="ARBA" id="ARBA00007165"/>
    </source>
</evidence>
<keyword evidence="5" id="KW-0472">Membrane</keyword>
<reference evidence="8" key="1">
    <citation type="submission" date="2021-10" db="EMBL/GenBank/DDBJ databases">
        <title>Novel species in genus Arthrobacter.</title>
        <authorList>
            <person name="Liu Y."/>
        </authorList>
    </citation>
    <scope>NUCLEOTIDE SEQUENCE</scope>
    <source>
        <strain evidence="8">Zg-Y809</strain>
    </source>
</reference>
<accession>A0A9X1S610</accession>
<keyword evidence="3" id="KW-0812">Transmembrane</keyword>
<dbReference type="GO" id="GO:0005886">
    <property type="term" value="C:plasma membrane"/>
    <property type="evidence" value="ECO:0007669"/>
    <property type="project" value="UniProtKB-SubCell"/>
</dbReference>
<dbReference type="Proteomes" id="UP001139264">
    <property type="component" value="Unassembled WGS sequence"/>
</dbReference>
<dbReference type="Pfam" id="PF02104">
    <property type="entry name" value="SURF1"/>
    <property type="match status" value="1"/>
</dbReference>
<dbReference type="PANTHER" id="PTHR23427:SF2">
    <property type="entry name" value="SURFEIT LOCUS PROTEIN 1"/>
    <property type="match status" value="1"/>
</dbReference>
<feature type="compositionally biased region" description="Acidic residues" evidence="7">
    <location>
        <begin position="246"/>
        <end position="258"/>
    </location>
</feature>
<dbReference type="CDD" id="cd06662">
    <property type="entry name" value="SURF1"/>
    <property type="match status" value="1"/>
</dbReference>